<organism evidence="1 2">
    <name type="scientific">Clarias magur</name>
    <name type="common">Asian catfish</name>
    <name type="synonym">Macropteronotus magur</name>
    <dbReference type="NCBI Taxonomy" id="1594786"/>
    <lineage>
        <taxon>Eukaryota</taxon>
        <taxon>Metazoa</taxon>
        <taxon>Chordata</taxon>
        <taxon>Craniata</taxon>
        <taxon>Vertebrata</taxon>
        <taxon>Euteleostomi</taxon>
        <taxon>Actinopterygii</taxon>
        <taxon>Neopterygii</taxon>
        <taxon>Teleostei</taxon>
        <taxon>Ostariophysi</taxon>
        <taxon>Siluriformes</taxon>
        <taxon>Clariidae</taxon>
        <taxon>Clarias</taxon>
    </lineage>
</organism>
<gene>
    <name evidence="1" type="primary">iqsec1</name>
    <name evidence="1" type="ORF">DAT39_019647</name>
</gene>
<feature type="non-terminal residue" evidence="1">
    <location>
        <position position="1"/>
    </location>
</feature>
<comment type="caution">
    <text evidence="1">The sequence shown here is derived from an EMBL/GenBank/DDBJ whole genome shotgun (WGS) entry which is preliminary data.</text>
</comment>
<dbReference type="Proteomes" id="UP000727407">
    <property type="component" value="Unassembled WGS sequence"/>
</dbReference>
<name>A0A8J4U4J3_CLAMG</name>
<dbReference type="AlphaFoldDB" id="A0A8J4U4J3"/>
<evidence type="ECO:0000313" key="1">
    <source>
        <dbReference type="EMBL" id="KAF5890645.1"/>
    </source>
</evidence>
<sequence length="133" mass="14757">TGYTLRRTRSVDSGTLHQYCCPAPLYNTQLAVPAPLKECRSRCGVAVSTDLVITVPRHTPQRNQRTEEDFEAVLQDGALQRGAVMAARPSRRSTQLLSALRLATCSFSVPGFRSSQGGFGEVRRRRMKICFGR</sequence>
<protein>
    <submittedName>
        <fullName evidence="1">IQ motif and SEC7 domain-containing protein 1 isoform X1</fullName>
    </submittedName>
</protein>
<accession>A0A8J4U4J3</accession>
<feature type="non-terminal residue" evidence="1">
    <location>
        <position position="133"/>
    </location>
</feature>
<reference evidence="1" key="1">
    <citation type="submission" date="2020-07" db="EMBL/GenBank/DDBJ databases">
        <title>Clarias magur genome sequencing, assembly and annotation.</title>
        <authorList>
            <person name="Kushwaha B."/>
            <person name="Kumar R."/>
            <person name="Das P."/>
            <person name="Joshi C.G."/>
            <person name="Kumar D."/>
            <person name="Nagpure N.S."/>
            <person name="Pandey M."/>
            <person name="Agarwal S."/>
            <person name="Srivastava S."/>
            <person name="Singh M."/>
            <person name="Sahoo L."/>
            <person name="Jayasankar P."/>
            <person name="Meher P.K."/>
            <person name="Koringa P.G."/>
            <person name="Iquebal M.A."/>
            <person name="Das S.P."/>
            <person name="Bit A."/>
            <person name="Patnaik S."/>
            <person name="Patel N."/>
            <person name="Shah T.M."/>
            <person name="Hinsu A."/>
            <person name="Jena J.K."/>
        </authorList>
    </citation>
    <scope>NUCLEOTIDE SEQUENCE</scope>
    <source>
        <strain evidence="1">CIFAMagur01</strain>
        <tissue evidence="1">Testis</tissue>
    </source>
</reference>
<proteinExistence type="predicted"/>
<keyword evidence="2" id="KW-1185">Reference proteome</keyword>
<evidence type="ECO:0000313" key="2">
    <source>
        <dbReference type="Proteomes" id="UP000727407"/>
    </source>
</evidence>
<dbReference type="EMBL" id="QNUK01000662">
    <property type="protein sequence ID" value="KAF5890645.1"/>
    <property type="molecule type" value="Genomic_DNA"/>
</dbReference>